<reference evidence="4" key="2">
    <citation type="submission" date="2020-09" db="EMBL/GenBank/DDBJ databases">
        <authorList>
            <person name="Sun Q."/>
            <person name="Ohkuma M."/>
        </authorList>
    </citation>
    <scope>NUCLEOTIDE SEQUENCE</scope>
    <source>
        <strain evidence="4">JCM 4637</strain>
    </source>
</reference>
<dbReference type="Pfam" id="PF01569">
    <property type="entry name" value="PAP2"/>
    <property type="match status" value="1"/>
</dbReference>
<dbReference type="InterPro" id="IPR000326">
    <property type="entry name" value="PAP2/HPO"/>
</dbReference>
<feature type="transmembrane region" description="Helical" evidence="2">
    <location>
        <begin position="155"/>
        <end position="174"/>
    </location>
</feature>
<feature type="domain" description="Phosphatidic acid phosphatase type 2/haloperoxidase" evidence="3">
    <location>
        <begin position="180"/>
        <end position="285"/>
    </location>
</feature>
<sequence length="295" mass="30827">MKNVWGANGGIGGPLSVPRLLPYGSWQMRETPRSQGTAGESGAGLPQHLPGRAYAHTTPGASGSGSPHRSDGGTPHTPRGVRPSGQTDCPGASPPAPGQSAFLLPLLTLLAAVLLFVLVTWQVVVRGPWWRADVRLDRAVVGAGPSWLTEFLADLGNTQVALPVLAAAVAYALWRRLRAAPLAAAGAMVAVPLVVVPLKTWIDRPAPLDAALSGYFPSGHTATAAVAYGGAALLLRACGHRRWPVPVAGVLTGITGIGLVLRGYHWPLDVVGSVCLSVVLLGPLWWLSRRGRRPR</sequence>
<dbReference type="Proteomes" id="UP000638353">
    <property type="component" value="Unassembled WGS sequence"/>
</dbReference>
<dbReference type="Gene3D" id="1.20.144.10">
    <property type="entry name" value="Phosphatidic acid phosphatase type 2/haloperoxidase"/>
    <property type="match status" value="1"/>
</dbReference>
<evidence type="ECO:0000259" key="3">
    <source>
        <dbReference type="SMART" id="SM00014"/>
    </source>
</evidence>
<keyword evidence="2" id="KW-1133">Transmembrane helix</keyword>
<feature type="transmembrane region" description="Helical" evidence="2">
    <location>
        <begin position="270"/>
        <end position="287"/>
    </location>
</feature>
<feature type="region of interest" description="Disordered" evidence="1">
    <location>
        <begin position="29"/>
        <end position="95"/>
    </location>
</feature>
<dbReference type="EMBL" id="BMVC01000012">
    <property type="protein sequence ID" value="GHD05342.1"/>
    <property type="molecule type" value="Genomic_DNA"/>
</dbReference>
<comment type="caution">
    <text evidence="4">The sequence shown here is derived from an EMBL/GenBank/DDBJ whole genome shotgun (WGS) entry which is preliminary data.</text>
</comment>
<dbReference type="SUPFAM" id="SSF48317">
    <property type="entry name" value="Acid phosphatase/Vanadium-dependent haloperoxidase"/>
    <property type="match status" value="1"/>
</dbReference>
<feature type="transmembrane region" description="Helical" evidence="2">
    <location>
        <begin position="102"/>
        <end position="124"/>
    </location>
</feature>
<accession>A0A919CCL0</accession>
<keyword evidence="2" id="KW-0472">Membrane</keyword>
<protein>
    <recommendedName>
        <fullName evidence="3">Phosphatidic acid phosphatase type 2/haloperoxidase domain-containing protein</fullName>
    </recommendedName>
</protein>
<dbReference type="SMART" id="SM00014">
    <property type="entry name" value="acidPPc"/>
    <property type="match status" value="1"/>
</dbReference>
<evidence type="ECO:0000313" key="5">
    <source>
        <dbReference type="Proteomes" id="UP000638353"/>
    </source>
</evidence>
<feature type="transmembrane region" description="Helical" evidence="2">
    <location>
        <begin position="247"/>
        <end position="264"/>
    </location>
</feature>
<gene>
    <name evidence="4" type="ORF">GCM10010334_55680</name>
</gene>
<evidence type="ECO:0000256" key="1">
    <source>
        <dbReference type="SAM" id="MobiDB-lite"/>
    </source>
</evidence>
<feature type="transmembrane region" description="Helical" evidence="2">
    <location>
        <begin position="214"/>
        <end position="235"/>
    </location>
</feature>
<proteinExistence type="predicted"/>
<dbReference type="InterPro" id="IPR036938">
    <property type="entry name" value="PAP2/HPO_sf"/>
</dbReference>
<reference evidence="4" key="1">
    <citation type="journal article" date="2014" name="Int. J. Syst. Evol. Microbiol.">
        <title>Complete genome sequence of Corynebacterium casei LMG S-19264T (=DSM 44701T), isolated from a smear-ripened cheese.</title>
        <authorList>
            <consortium name="US DOE Joint Genome Institute (JGI-PGF)"/>
            <person name="Walter F."/>
            <person name="Albersmeier A."/>
            <person name="Kalinowski J."/>
            <person name="Ruckert C."/>
        </authorList>
    </citation>
    <scope>NUCLEOTIDE SEQUENCE</scope>
    <source>
        <strain evidence="4">JCM 4637</strain>
    </source>
</reference>
<organism evidence="4 5">
    <name type="scientific">Streptomyces finlayi</name>
    <dbReference type="NCBI Taxonomy" id="67296"/>
    <lineage>
        <taxon>Bacteria</taxon>
        <taxon>Bacillati</taxon>
        <taxon>Actinomycetota</taxon>
        <taxon>Actinomycetes</taxon>
        <taxon>Kitasatosporales</taxon>
        <taxon>Streptomycetaceae</taxon>
        <taxon>Streptomyces</taxon>
    </lineage>
</organism>
<keyword evidence="2" id="KW-0812">Transmembrane</keyword>
<evidence type="ECO:0000313" key="4">
    <source>
        <dbReference type="EMBL" id="GHD05342.1"/>
    </source>
</evidence>
<evidence type="ECO:0000256" key="2">
    <source>
        <dbReference type="SAM" id="Phobius"/>
    </source>
</evidence>
<feature type="transmembrane region" description="Helical" evidence="2">
    <location>
        <begin position="181"/>
        <end position="202"/>
    </location>
</feature>
<name>A0A919CCL0_9ACTN</name>
<dbReference type="AlphaFoldDB" id="A0A919CCL0"/>